<sequence length="291" mass="30598">MAPPITLSPACATSPVLPDAGVTSRTSSHRVPSMARPFCPLWLLLQQRNARQECRAGSPPGTGPHCGQGLGCLPPQGLPALSLSPPSPELTSVPMHGPPPEHHRNGYAGTALGMGLLPLRHACQEASALFASSDVLVTTCPPAPERGLGLAGHQWMDAPGFAATDEAPGTVCPSVLMWTSWISRGLGTSWSAERDPTEAVDGSGGTEAETGLFPAPASEKSRRHARKTLHVCGRVAVTFCAARTTCGGDTGTLTCRLCWVDPGLRANSLTPALKRKLRYFSWGYESYTNPS</sequence>
<reference evidence="3" key="1">
    <citation type="submission" date="2025-08" db="UniProtKB">
        <authorList>
            <consortium name="RefSeq"/>
        </authorList>
    </citation>
    <scope>IDENTIFICATION</scope>
    <source>
        <tissue evidence="3">Blood</tissue>
    </source>
</reference>
<keyword evidence="2" id="KW-1185">Reference proteome</keyword>
<feature type="region of interest" description="Disordered" evidence="1">
    <location>
        <begin position="77"/>
        <end position="97"/>
    </location>
</feature>
<gene>
    <name evidence="3" type="primary">LOC113908847</name>
</gene>
<feature type="region of interest" description="Disordered" evidence="1">
    <location>
        <begin position="1"/>
        <end position="30"/>
    </location>
</feature>
<dbReference type="GeneID" id="113908847"/>
<proteinExistence type="predicted"/>
<evidence type="ECO:0000313" key="3">
    <source>
        <dbReference type="RefSeq" id="XP_027425174.1"/>
    </source>
</evidence>
<dbReference type="KEGG" id="zca:113908847"/>
<name>A0A6J2B050_ZALCA</name>
<protein>
    <submittedName>
        <fullName evidence="3">Uncharacterized protein LOC113908847</fullName>
    </submittedName>
</protein>
<organism evidence="2 3">
    <name type="scientific">Zalophus californianus</name>
    <name type="common">California sealion</name>
    <dbReference type="NCBI Taxonomy" id="9704"/>
    <lineage>
        <taxon>Eukaryota</taxon>
        <taxon>Metazoa</taxon>
        <taxon>Chordata</taxon>
        <taxon>Craniata</taxon>
        <taxon>Vertebrata</taxon>
        <taxon>Euteleostomi</taxon>
        <taxon>Mammalia</taxon>
        <taxon>Eutheria</taxon>
        <taxon>Laurasiatheria</taxon>
        <taxon>Carnivora</taxon>
        <taxon>Caniformia</taxon>
        <taxon>Pinnipedia</taxon>
        <taxon>Otariidae</taxon>
        <taxon>Zalophus</taxon>
    </lineage>
</organism>
<evidence type="ECO:0000313" key="2">
    <source>
        <dbReference type="Proteomes" id="UP000515165"/>
    </source>
</evidence>
<feature type="region of interest" description="Disordered" evidence="1">
    <location>
        <begin position="192"/>
        <end position="219"/>
    </location>
</feature>
<evidence type="ECO:0000256" key="1">
    <source>
        <dbReference type="SAM" id="MobiDB-lite"/>
    </source>
</evidence>
<feature type="compositionally biased region" description="Low complexity" evidence="1">
    <location>
        <begin position="77"/>
        <end position="94"/>
    </location>
</feature>
<accession>A0A6J2B050</accession>
<dbReference type="Proteomes" id="UP000515165">
    <property type="component" value="Chromosome 6"/>
</dbReference>
<dbReference type="RefSeq" id="XP_027425174.1">
    <property type="nucleotide sequence ID" value="XM_027569373.1"/>
</dbReference>
<dbReference type="AlphaFoldDB" id="A0A6J2B050"/>